<name>A0AAJ8E3N8_ASPNG</name>
<dbReference type="AlphaFoldDB" id="A0AAJ8E3N8"/>
<keyword evidence="1" id="KW-1133">Transmembrane helix</keyword>
<feature type="transmembrane region" description="Helical" evidence="1">
    <location>
        <begin position="81"/>
        <end position="105"/>
    </location>
</feature>
<gene>
    <name evidence="2" type="ORF">An08g09670</name>
</gene>
<dbReference type="KEGG" id="ang:An08g09670"/>
<evidence type="ECO:0000256" key="1">
    <source>
        <dbReference type="SAM" id="Phobius"/>
    </source>
</evidence>
<dbReference type="GeneID" id="84591807"/>
<evidence type="ECO:0000313" key="2">
    <source>
        <dbReference type="RefSeq" id="XP_059606228.1"/>
    </source>
</evidence>
<organism evidence="2">
    <name type="scientific">Aspergillus niger</name>
    <dbReference type="NCBI Taxonomy" id="5061"/>
    <lineage>
        <taxon>Eukaryota</taxon>
        <taxon>Fungi</taxon>
        <taxon>Dikarya</taxon>
        <taxon>Ascomycota</taxon>
        <taxon>Pezizomycotina</taxon>
        <taxon>Eurotiomycetes</taxon>
        <taxon>Eurotiomycetidae</taxon>
        <taxon>Eurotiales</taxon>
        <taxon>Aspergillaceae</taxon>
        <taxon>Aspergillus</taxon>
        <taxon>Aspergillus subgen. Circumdati</taxon>
    </lineage>
</organism>
<protein>
    <submittedName>
        <fullName evidence="2">Uncharacterized protein</fullName>
    </submittedName>
</protein>
<keyword evidence="1" id="KW-0812">Transmembrane</keyword>
<dbReference type="RefSeq" id="XP_059606228.1">
    <property type="nucleotide sequence ID" value="XM_059749323.1"/>
</dbReference>
<reference evidence="2" key="2">
    <citation type="submission" date="2025-08" db="UniProtKB">
        <authorList>
            <consortium name="RefSeq"/>
        </authorList>
    </citation>
    <scope>IDENTIFICATION</scope>
</reference>
<sequence length="128" mass="14953">MKKRMASHVTPLQFICCVVSTQHYFMIFDSDLEAPSHPLADTDAKQNNSETEIRRLLNLSIQHLGWIITRRQLARQLAGQLRYSFISLYYCMTFSLLSSLVQVVLSYRDDLPTSWHVLLRGYVYLLRV</sequence>
<keyword evidence="1" id="KW-0472">Membrane</keyword>
<reference evidence="2" key="1">
    <citation type="submission" date="2025-02" db="EMBL/GenBank/DDBJ databases">
        <authorList>
            <consortium name="NCBI Genome Project"/>
        </authorList>
    </citation>
    <scope>NUCLEOTIDE SEQUENCE</scope>
</reference>
<accession>A0AAJ8E3N8</accession>
<proteinExistence type="predicted"/>